<evidence type="ECO:0000256" key="2">
    <source>
        <dbReference type="ARBA" id="ARBA00022525"/>
    </source>
</evidence>
<dbReference type="Gene3D" id="3.20.20.80">
    <property type="entry name" value="Glycosidases"/>
    <property type="match status" value="1"/>
</dbReference>
<dbReference type="Gene3D" id="2.150.10.10">
    <property type="entry name" value="Serralysin-like metalloprotease, C-terminal"/>
    <property type="match status" value="2"/>
</dbReference>
<keyword evidence="2" id="KW-0964">Secreted</keyword>
<evidence type="ECO:0000256" key="3">
    <source>
        <dbReference type="SAM" id="MobiDB-lite"/>
    </source>
</evidence>
<dbReference type="SUPFAM" id="SSF51120">
    <property type="entry name" value="beta-Roll"/>
    <property type="match status" value="2"/>
</dbReference>
<name>K2GNH4_9RHOB</name>
<gene>
    <name evidence="4" type="ORF">OCGS_1682</name>
</gene>
<evidence type="ECO:0000313" key="5">
    <source>
        <dbReference type="Proteomes" id="UP000006765"/>
    </source>
</evidence>
<dbReference type="GO" id="GO:0005576">
    <property type="term" value="C:extracellular region"/>
    <property type="evidence" value="ECO:0007669"/>
    <property type="project" value="UniProtKB-SubCell"/>
</dbReference>
<dbReference type="Pfam" id="PF00353">
    <property type="entry name" value="HemolysinCabind"/>
    <property type="match status" value="3"/>
</dbReference>
<reference evidence="4 5" key="1">
    <citation type="journal article" date="2012" name="J. Bacteriol.">
        <title>Draft Genome Sequence of Oceaniovalibus guishaninsula JLT2003T.</title>
        <authorList>
            <person name="Tang K."/>
            <person name="Liu K."/>
            <person name="Jiao N."/>
        </authorList>
    </citation>
    <scope>NUCLEOTIDE SEQUENCE [LARGE SCALE GENOMIC DNA]</scope>
    <source>
        <strain evidence="4 5">JLT2003</strain>
    </source>
</reference>
<feature type="compositionally biased region" description="Low complexity" evidence="3">
    <location>
        <begin position="683"/>
        <end position="703"/>
    </location>
</feature>
<dbReference type="PANTHER" id="PTHR38340">
    <property type="entry name" value="S-LAYER PROTEIN"/>
    <property type="match status" value="1"/>
</dbReference>
<dbReference type="eggNOG" id="COG2931">
    <property type="taxonomic scope" value="Bacteria"/>
</dbReference>
<organism evidence="4 5">
    <name type="scientific">Oceaniovalibus guishaninsula JLT2003</name>
    <dbReference type="NCBI Taxonomy" id="1231392"/>
    <lineage>
        <taxon>Bacteria</taxon>
        <taxon>Pseudomonadati</taxon>
        <taxon>Pseudomonadota</taxon>
        <taxon>Alphaproteobacteria</taxon>
        <taxon>Rhodobacterales</taxon>
        <taxon>Roseobacteraceae</taxon>
        <taxon>Oceaniovalibus</taxon>
    </lineage>
</organism>
<dbReference type="InterPro" id="IPR001343">
    <property type="entry name" value="Hemolysn_Ca-bd"/>
</dbReference>
<evidence type="ECO:0000313" key="4">
    <source>
        <dbReference type="EMBL" id="EKE44166.1"/>
    </source>
</evidence>
<feature type="region of interest" description="Disordered" evidence="3">
    <location>
        <begin position="635"/>
        <end position="703"/>
    </location>
</feature>
<dbReference type="PRINTS" id="PR00313">
    <property type="entry name" value="CABNDNGRPT"/>
</dbReference>
<dbReference type="eggNOG" id="COG1028">
    <property type="taxonomic scope" value="Bacteria"/>
</dbReference>
<dbReference type="STRING" id="1231392.OCGS_1682"/>
<dbReference type="Proteomes" id="UP000006765">
    <property type="component" value="Unassembled WGS sequence"/>
</dbReference>
<comment type="subcellular location">
    <subcellularLocation>
        <location evidence="1">Secreted</location>
    </subcellularLocation>
</comment>
<sequence>MNIHSPVDYAPGQHFIDMMKNMRAWQAHKPGVWDGLDQKELQKQGYLDADGWVKEIPPGMESVGTIFSWQYIPEENYRLAGRYVLEYEGEGTITIGATSDRIKIVSREPGKIVFEANATGKIFLRITETDPEKTGDYIRNMTMVHEDKLDLFEAGAVFDPVYLETLKDLREIRFMGVMGANNSKEETWDERATPDGPNMGRMSVEDMVRLANEVGADPWFTIPHRVDETWIRNFAEYVRDNLDDGLVAKFEYSNEIWNWGFWQTQELLWDARVEWAGYEGQGGFFPGYVAKRATEVAALIKEVFGEENADRVHAVLGTQTANIGFTQQMLESKLWKQIDPEGFIDPASVFDSIGVTTYFGNSTVGKAAYRDELLKAIADPNVDAFQYLADKLMDPNYESSIPFYDKKLAIQKQFADKYGLDLVAYEGGQHVHHAFGVRDLTAEQKVILTEFMGEFMRSPQMADLYQASWDSWMKYGDGPYMQFLDITMNSVNGMWGLYESTTDHSPRSDLLEKLNAETAAWWDEDGGQRYQHGVIERGTEGDDSLIGTDKIDYLLGGGGDDAFTPGKGDDGINGGDGIDRVILSEAIGLYTLVAEGEGYRLTGPDGTKYLVGIELLQFAGGPAFDIAEFADRRAAAGEGSGGDTQMPPPPDPKPEPKPEPEPEPEPEPGDGNTGGGNSGGDGDASAGGDDGAPVDPGGPDLGLTLTMGLGDGVVAATPDTVVQIEGAAGSQKGVFIMALHSGGGTAREMGQSRGEWAHSIFEMGATAEFDGRTVEASYWSLNDDVAEKGGDPLTGSALDTALSFGAIVQNVGEITATDRGDRFFGREEASIVHGRAGNDWLFGGAGEDALFGDDGRDSVIGGSGNDTIDGGAGNDRLIGQAGSDTFVFGKGSGRDDIIDFAAEDRLYLGDLLQAGQTLADVASEKRGGLVLSFGDEKITFKDLDGDDLAWLTETVITDWG</sequence>
<dbReference type="EMBL" id="AMGO01000036">
    <property type="protein sequence ID" value="EKE44166.1"/>
    <property type="molecule type" value="Genomic_DNA"/>
</dbReference>
<dbReference type="InterPro" id="IPR011049">
    <property type="entry name" value="Serralysin-like_metalloprot_C"/>
</dbReference>
<comment type="caution">
    <text evidence="4">The sequence shown here is derived from an EMBL/GenBank/DDBJ whole genome shotgun (WGS) entry which is preliminary data.</text>
</comment>
<accession>K2GNH4</accession>
<dbReference type="AlphaFoldDB" id="K2GNH4"/>
<protein>
    <submittedName>
        <fullName evidence="4">Uncharacterized protein</fullName>
    </submittedName>
</protein>
<dbReference type="PATRIC" id="fig|1231392.3.peg.1691"/>
<keyword evidence="5" id="KW-1185">Reference proteome</keyword>
<evidence type="ECO:0000256" key="1">
    <source>
        <dbReference type="ARBA" id="ARBA00004613"/>
    </source>
</evidence>
<dbReference type="GO" id="GO:0005509">
    <property type="term" value="F:calcium ion binding"/>
    <property type="evidence" value="ECO:0007669"/>
    <property type="project" value="InterPro"/>
</dbReference>
<proteinExistence type="predicted"/>
<feature type="compositionally biased region" description="Gly residues" evidence="3">
    <location>
        <begin position="671"/>
        <end position="682"/>
    </location>
</feature>
<dbReference type="InterPro" id="IPR050557">
    <property type="entry name" value="RTX_toxin/Mannuronan_C5-epim"/>
</dbReference>
<dbReference type="PANTHER" id="PTHR38340:SF1">
    <property type="entry name" value="S-LAYER PROTEIN"/>
    <property type="match status" value="1"/>
</dbReference>